<accession>A0A934I1J4</accession>
<proteinExistence type="predicted"/>
<protein>
    <submittedName>
        <fullName evidence="1">TIGR03089 family protein</fullName>
    </submittedName>
</protein>
<dbReference type="NCBIfam" id="TIGR03089">
    <property type="entry name" value="TIGR03089 family protein"/>
    <property type="match status" value="1"/>
</dbReference>
<evidence type="ECO:0000313" key="1">
    <source>
        <dbReference type="EMBL" id="MBI8989575.1"/>
    </source>
</evidence>
<comment type="caution">
    <text evidence="1">The sequence shown here is derived from an EMBL/GenBank/DDBJ whole genome shotgun (WGS) entry which is preliminary data.</text>
</comment>
<dbReference type="SUPFAM" id="SSF56801">
    <property type="entry name" value="Acetyl-CoA synthetase-like"/>
    <property type="match status" value="1"/>
</dbReference>
<dbReference type="Proteomes" id="UP000645966">
    <property type="component" value="Unassembled WGS sequence"/>
</dbReference>
<keyword evidence="2" id="KW-1185">Reference proteome</keyword>
<dbReference type="AlphaFoldDB" id="A0A934I1J4"/>
<dbReference type="InterPro" id="IPR017523">
    <property type="entry name" value="Rv3268"/>
</dbReference>
<organism evidence="1 2">
    <name type="scientific">Corynebacterium meridianum</name>
    <dbReference type="NCBI Taxonomy" id="2765363"/>
    <lineage>
        <taxon>Bacteria</taxon>
        <taxon>Bacillati</taxon>
        <taxon>Actinomycetota</taxon>
        <taxon>Actinomycetes</taxon>
        <taxon>Mycobacteriales</taxon>
        <taxon>Corynebacteriaceae</taxon>
        <taxon>Corynebacterium</taxon>
    </lineage>
</organism>
<reference evidence="1" key="1">
    <citation type="submission" date="2020-12" db="EMBL/GenBank/DDBJ databases">
        <title>Genome public.</title>
        <authorList>
            <person name="Sun Q."/>
        </authorList>
    </citation>
    <scope>NUCLEOTIDE SEQUENCE</scope>
    <source>
        <strain evidence="1">CCM 8863</strain>
    </source>
</reference>
<dbReference type="EMBL" id="JAEIOS010000012">
    <property type="protein sequence ID" value="MBI8989575.1"/>
    <property type="molecule type" value="Genomic_DNA"/>
</dbReference>
<evidence type="ECO:0000313" key="2">
    <source>
        <dbReference type="Proteomes" id="UP000645966"/>
    </source>
</evidence>
<sequence length="218" mass="22835">MDLLRDLLAADPGVPRLTVYSETTGARLDFSAQTLDNWASKVGNMLYEEFDLQSGSRIAVDLPAGWQSAAVVLGALAAGIDYTIGADPSAEVLFTAPDRADSAFAGDIAVVTDDPFGRGVEECGGAVPDGVVDFGPVVRFYGDQFPYPTKPLRELIDDSVVLPPTGARILITGWSDNAGFNSGVLAPLAVGGSVVVVNGPVDADRLEAIATTERVNHR</sequence>
<gene>
    <name evidence="1" type="ORF">JDV75_07335</name>
</gene>
<dbReference type="RefSeq" id="WP_198738608.1">
    <property type="nucleotide sequence ID" value="NZ_JAEIOS010000012.1"/>
</dbReference>
<name>A0A934I1J4_9CORY</name>